<gene>
    <name evidence="9" type="ORF">ACFO5X_22665</name>
</gene>
<keyword evidence="5 7" id="KW-1133">Transmembrane helix</keyword>
<keyword evidence="6 7" id="KW-0472">Membrane</keyword>
<keyword evidence="2 7" id="KW-0813">Transport</keyword>
<dbReference type="EMBL" id="JBHSGI010000033">
    <property type="protein sequence ID" value="MFC4671373.1"/>
    <property type="molecule type" value="Genomic_DNA"/>
</dbReference>
<evidence type="ECO:0000256" key="1">
    <source>
        <dbReference type="ARBA" id="ARBA00004651"/>
    </source>
</evidence>
<evidence type="ECO:0000256" key="6">
    <source>
        <dbReference type="ARBA" id="ARBA00023136"/>
    </source>
</evidence>
<comment type="subcellular location">
    <subcellularLocation>
        <location evidence="7">Cell inner membrane</location>
        <topology evidence="7">Multi-pass membrane protein</topology>
    </subcellularLocation>
    <subcellularLocation>
        <location evidence="1">Cell membrane</location>
        <topology evidence="1">Multi-pass membrane protein</topology>
    </subcellularLocation>
</comment>
<evidence type="ECO:0000259" key="8">
    <source>
        <dbReference type="Pfam" id="PF04290"/>
    </source>
</evidence>
<dbReference type="RefSeq" id="WP_380721843.1">
    <property type="nucleotide sequence ID" value="NZ_JBHSGI010000033.1"/>
</dbReference>
<evidence type="ECO:0000256" key="3">
    <source>
        <dbReference type="ARBA" id="ARBA00022475"/>
    </source>
</evidence>
<keyword evidence="3" id="KW-1003">Cell membrane</keyword>
<evidence type="ECO:0000313" key="9">
    <source>
        <dbReference type="EMBL" id="MFC4671373.1"/>
    </source>
</evidence>
<keyword evidence="7" id="KW-0997">Cell inner membrane</keyword>
<proteinExistence type="inferred from homology"/>
<dbReference type="InterPro" id="IPR055348">
    <property type="entry name" value="DctQ"/>
</dbReference>
<protein>
    <recommendedName>
        <fullName evidence="7">TRAP transporter small permease protein</fullName>
    </recommendedName>
</protein>
<feature type="transmembrane region" description="Helical" evidence="7">
    <location>
        <begin position="142"/>
        <end position="162"/>
    </location>
</feature>
<accession>A0ABV9KMP8</accession>
<name>A0ABV9KMP8_9RHOB</name>
<organism evidence="9 10">
    <name type="scientific">Seohaeicola nanhaiensis</name>
    <dbReference type="NCBI Taxonomy" id="1387282"/>
    <lineage>
        <taxon>Bacteria</taxon>
        <taxon>Pseudomonadati</taxon>
        <taxon>Pseudomonadota</taxon>
        <taxon>Alphaproteobacteria</taxon>
        <taxon>Rhodobacterales</taxon>
        <taxon>Roseobacteraceae</taxon>
        <taxon>Seohaeicola</taxon>
    </lineage>
</organism>
<comment type="subunit">
    <text evidence="7">The complex comprises the extracytoplasmic solute receptor protein and the two transmembrane proteins.</text>
</comment>
<comment type="similarity">
    <text evidence="7">Belongs to the TRAP transporter small permease family.</text>
</comment>
<comment type="caution">
    <text evidence="9">The sequence shown here is derived from an EMBL/GenBank/DDBJ whole genome shotgun (WGS) entry which is preliminary data.</text>
</comment>
<evidence type="ECO:0000256" key="2">
    <source>
        <dbReference type="ARBA" id="ARBA00022448"/>
    </source>
</evidence>
<evidence type="ECO:0000256" key="4">
    <source>
        <dbReference type="ARBA" id="ARBA00022692"/>
    </source>
</evidence>
<feature type="transmembrane region" description="Helical" evidence="7">
    <location>
        <begin position="21"/>
        <end position="38"/>
    </location>
</feature>
<comment type="function">
    <text evidence="7">Part of the tripartite ATP-independent periplasmic (TRAP) transport system.</text>
</comment>
<feature type="transmembrane region" description="Helical" evidence="7">
    <location>
        <begin position="44"/>
        <end position="67"/>
    </location>
</feature>
<evidence type="ECO:0000256" key="5">
    <source>
        <dbReference type="ARBA" id="ARBA00022989"/>
    </source>
</evidence>
<dbReference type="Pfam" id="PF04290">
    <property type="entry name" value="DctQ"/>
    <property type="match status" value="1"/>
</dbReference>
<keyword evidence="4 7" id="KW-0812">Transmembrane</keyword>
<feature type="domain" description="Tripartite ATP-independent periplasmic transporters DctQ component" evidence="8">
    <location>
        <begin position="32"/>
        <end position="167"/>
    </location>
</feature>
<evidence type="ECO:0000313" key="10">
    <source>
        <dbReference type="Proteomes" id="UP001595973"/>
    </source>
</evidence>
<sequence>MPDPRPDPAPLRLLDAVTQGLNVLGSALILVLMVLFGLDVGGRVLFNAPVSGVPELVTLSIVAIVFLQIPQALRSGRMTRSEGFLTMLHARAPVAARWIETLFDLIGIAVLWIIVSTTWPIFAKAWESNEFIGALGDFTAPVWPVKLTLMVGGAMLIAQFAARIWRRHLQ</sequence>
<dbReference type="Proteomes" id="UP001595973">
    <property type="component" value="Unassembled WGS sequence"/>
</dbReference>
<reference evidence="10" key="1">
    <citation type="journal article" date="2019" name="Int. J. Syst. Evol. Microbiol.">
        <title>The Global Catalogue of Microorganisms (GCM) 10K type strain sequencing project: providing services to taxonomists for standard genome sequencing and annotation.</title>
        <authorList>
            <consortium name="The Broad Institute Genomics Platform"/>
            <consortium name="The Broad Institute Genome Sequencing Center for Infectious Disease"/>
            <person name="Wu L."/>
            <person name="Ma J."/>
        </authorList>
    </citation>
    <scope>NUCLEOTIDE SEQUENCE [LARGE SCALE GENOMIC DNA]</scope>
    <source>
        <strain evidence="10">CGMCC 4.7283</strain>
    </source>
</reference>
<keyword evidence="10" id="KW-1185">Reference proteome</keyword>
<evidence type="ECO:0000256" key="7">
    <source>
        <dbReference type="RuleBase" id="RU369079"/>
    </source>
</evidence>
<feature type="transmembrane region" description="Helical" evidence="7">
    <location>
        <begin position="101"/>
        <end position="122"/>
    </location>
</feature>